<feature type="domain" description="Methyltransferase" evidence="1">
    <location>
        <begin position="109"/>
        <end position="334"/>
    </location>
</feature>
<dbReference type="InterPro" id="IPR052220">
    <property type="entry name" value="METTL25"/>
</dbReference>
<comment type="caution">
    <text evidence="2">The sequence shown here is derived from an EMBL/GenBank/DDBJ whole genome shotgun (WGS) entry which is preliminary data.</text>
</comment>
<protein>
    <recommendedName>
        <fullName evidence="1">Methyltransferase domain-containing protein</fullName>
    </recommendedName>
</protein>
<evidence type="ECO:0000259" key="1">
    <source>
        <dbReference type="Pfam" id="PF13679"/>
    </source>
</evidence>
<sequence>MESLEGNGPVAAFEGKVCPLSLLALKVCIHRYSLDRHYVDVENPYVLSSLASAFKEQCYTSSMSKDSAVSSGAACSSASTDMYLERTPKFKNGQLMEMKHIFRKHVKPKKQHEIQNLSKVIKWLCGQSHSHHVVDVGAGLGHLSRLLTFGYNLKVTTLEAADGFKSKASKFDCTELENIASGSQAKRERQQVECMNVDAGHQFKLSTDRCEDSDGTVIQVLQASSAVVQSVEEHSVTTGINNEETCSIHQENVVSHTTMYKHLNRPTIPEIEYKQTLSKHEKTDLERTDGDNRLVLAGLHACGDLTAVLLRVFATCDAVVALASVACCYMKLSCQSKQTQVEQLEHGYPLSQYLQGLANNSLTYETRELACHFADTYAQRLLDNPPHLKVHAYRAAMQHVIMQMKPEFKTGDIRLVIKAGAELSFFEYGKVGIDLLQVPKDLLLEGELLTTQWRLVVAFYTLRLSLAPLIETAILLDRMLFLYEHGISSVLMPVFNSSLSPRNFVLLALKHGDTKKK</sequence>
<dbReference type="Proteomes" id="UP000245119">
    <property type="component" value="Linkage Group LG13"/>
</dbReference>
<dbReference type="AlphaFoldDB" id="A0A2T7NFU0"/>
<dbReference type="PANTHER" id="PTHR12496">
    <property type="entry name" value="CGI-41 METHYLTRANSFERASE"/>
    <property type="match status" value="1"/>
</dbReference>
<dbReference type="PANTHER" id="PTHR12496:SF2">
    <property type="entry name" value="METHYLTRANSFERASE-LIKE PROTEIN 25B"/>
    <property type="match status" value="1"/>
</dbReference>
<proteinExistence type="predicted"/>
<dbReference type="Pfam" id="PF13679">
    <property type="entry name" value="Methyltransf_32"/>
    <property type="match status" value="1"/>
</dbReference>
<accession>A0A2T7NFU0</accession>
<evidence type="ECO:0000313" key="3">
    <source>
        <dbReference type="Proteomes" id="UP000245119"/>
    </source>
</evidence>
<reference evidence="2 3" key="1">
    <citation type="submission" date="2018-04" db="EMBL/GenBank/DDBJ databases">
        <title>The genome of golden apple snail Pomacea canaliculata provides insight into stress tolerance and invasive adaptation.</title>
        <authorList>
            <person name="Liu C."/>
            <person name="Liu B."/>
            <person name="Ren Y."/>
            <person name="Zhang Y."/>
            <person name="Wang H."/>
            <person name="Li S."/>
            <person name="Jiang F."/>
            <person name="Yin L."/>
            <person name="Zhang G."/>
            <person name="Qian W."/>
            <person name="Fan W."/>
        </authorList>
    </citation>
    <scope>NUCLEOTIDE SEQUENCE [LARGE SCALE GENOMIC DNA]</scope>
    <source>
        <strain evidence="2">SZHN2017</strain>
        <tissue evidence="2">Muscle</tissue>
    </source>
</reference>
<name>A0A2T7NFU0_POMCA</name>
<dbReference type="OrthoDB" id="5875367at2759"/>
<dbReference type="InterPro" id="IPR025714">
    <property type="entry name" value="Methyltranfer_dom"/>
</dbReference>
<keyword evidence="3" id="KW-1185">Reference proteome</keyword>
<evidence type="ECO:0000313" key="2">
    <source>
        <dbReference type="EMBL" id="PVD20043.1"/>
    </source>
</evidence>
<organism evidence="2 3">
    <name type="scientific">Pomacea canaliculata</name>
    <name type="common">Golden apple snail</name>
    <dbReference type="NCBI Taxonomy" id="400727"/>
    <lineage>
        <taxon>Eukaryota</taxon>
        <taxon>Metazoa</taxon>
        <taxon>Spiralia</taxon>
        <taxon>Lophotrochozoa</taxon>
        <taxon>Mollusca</taxon>
        <taxon>Gastropoda</taxon>
        <taxon>Caenogastropoda</taxon>
        <taxon>Architaenioglossa</taxon>
        <taxon>Ampullarioidea</taxon>
        <taxon>Ampullariidae</taxon>
        <taxon>Pomacea</taxon>
    </lineage>
</organism>
<dbReference type="EMBL" id="PZQS01000013">
    <property type="protein sequence ID" value="PVD20043.1"/>
    <property type="molecule type" value="Genomic_DNA"/>
</dbReference>
<gene>
    <name evidence="2" type="ORF">C0Q70_20537</name>
</gene>